<dbReference type="InterPro" id="IPR000008">
    <property type="entry name" value="C2_dom"/>
</dbReference>
<dbReference type="STRING" id="670386.D3BEZ9"/>
<protein>
    <submittedName>
        <fullName evidence="5">RasGTPase-activating protein</fullName>
    </submittedName>
</protein>
<gene>
    <name evidence="5" type="primary">ngap</name>
    <name evidence="5" type="ORF">PPL_07315</name>
</gene>
<dbReference type="AlphaFoldDB" id="D3BEZ9"/>
<feature type="region of interest" description="Disordered" evidence="3">
    <location>
        <begin position="564"/>
        <end position="591"/>
    </location>
</feature>
<reference evidence="5 6" key="1">
    <citation type="journal article" date="2011" name="Genome Res.">
        <title>Phylogeny-wide analysis of social amoeba genomes highlights ancient origins for complex intercellular communication.</title>
        <authorList>
            <person name="Heidel A.J."/>
            <person name="Lawal H.M."/>
            <person name="Felder M."/>
            <person name="Schilde C."/>
            <person name="Helps N.R."/>
            <person name="Tunggal B."/>
            <person name="Rivero F."/>
            <person name="John U."/>
            <person name="Schleicher M."/>
            <person name="Eichinger L."/>
            <person name="Platzer M."/>
            <person name="Noegel A.A."/>
            <person name="Schaap P."/>
            <person name="Gloeckner G."/>
        </authorList>
    </citation>
    <scope>NUCLEOTIDE SEQUENCE [LARGE SCALE GENOMIC DNA]</scope>
    <source>
        <strain evidence="6">ATCC 26659 / Pp 5 / PN500</strain>
    </source>
</reference>
<dbReference type="CDD" id="cd00030">
    <property type="entry name" value="C2"/>
    <property type="match status" value="1"/>
</dbReference>
<evidence type="ECO:0000256" key="1">
    <source>
        <dbReference type="ARBA" id="ARBA00022723"/>
    </source>
</evidence>
<dbReference type="EMBL" id="ADBJ01000031">
    <property type="protein sequence ID" value="EFA80480.1"/>
    <property type="molecule type" value="Genomic_DNA"/>
</dbReference>
<feature type="region of interest" description="Disordered" evidence="3">
    <location>
        <begin position="369"/>
        <end position="426"/>
    </location>
</feature>
<evidence type="ECO:0000256" key="3">
    <source>
        <dbReference type="SAM" id="MobiDB-lite"/>
    </source>
</evidence>
<dbReference type="Proteomes" id="UP000001396">
    <property type="component" value="Unassembled WGS sequence"/>
</dbReference>
<evidence type="ECO:0000313" key="6">
    <source>
        <dbReference type="Proteomes" id="UP000001396"/>
    </source>
</evidence>
<proteinExistence type="predicted"/>
<evidence type="ECO:0000313" key="5">
    <source>
        <dbReference type="EMBL" id="EFA80480.1"/>
    </source>
</evidence>
<accession>D3BEZ9</accession>
<dbReference type="Gene3D" id="2.60.40.150">
    <property type="entry name" value="C2 domain"/>
    <property type="match status" value="1"/>
</dbReference>
<dbReference type="PROSITE" id="PS50004">
    <property type="entry name" value="C2"/>
    <property type="match status" value="1"/>
</dbReference>
<feature type="region of interest" description="Disordered" evidence="3">
    <location>
        <begin position="21"/>
        <end position="90"/>
    </location>
</feature>
<dbReference type="SUPFAM" id="SSF49562">
    <property type="entry name" value="C2 domain (Calcium/lipid-binding domain, CaLB)"/>
    <property type="match status" value="1"/>
</dbReference>
<feature type="compositionally biased region" description="Gly residues" evidence="3">
    <location>
        <begin position="389"/>
        <end position="398"/>
    </location>
</feature>
<keyword evidence="2" id="KW-0106">Calcium</keyword>
<name>D3BEZ9_HETP5</name>
<feature type="compositionally biased region" description="Low complexity" evidence="3">
    <location>
        <begin position="376"/>
        <end position="388"/>
    </location>
</feature>
<feature type="domain" description="C2" evidence="4">
    <location>
        <begin position="82"/>
        <end position="230"/>
    </location>
</feature>
<feature type="compositionally biased region" description="Low complexity" evidence="3">
    <location>
        <begin position="27"/>
        <end position="78"/>
    </location>
</feature>
<sequence>MNSLTLQQQPLIDLKDHQVELVEEPEQSPSVPLPSSLSSPDLEQQQQQQQQQLSDVVVVVGQDEVGSNSSNTNRQTTSFVSPPTSPHDNFLKQHKTRDCNIIVKVFEARGLPEARLRKKEQTKNNNNKSFKRAQSLLTEISSPNLMTFSDTTDPYCIVQLEKQKHRTRTIPKKLNPFWCEEFSLEVQDSSSEKLVVSIIDDKKYTNDEFIGKVIIPINTLKDQKERELWFPLQPPTSSKKVPQMQILIDFKPISLADPSIPGHISWKVLYGRNLMPSSSNGEKSGAEIGTPYINWSVRSKKGDIIIDEDGVSWYTALNTGVSRELTESIDCINFMLWRYEPKPLFTENSLLTQNSRSRSITSLDHLISKSPEKLRSQSSVGSQSPPTSGGSGSAGGASGMNSPAFSDTSSTCSLSSSGGGGNLSPTEGWEPVILGQGIVMASHIDTEKPSDIWLCLYPRQTAENRLGDVRLKLKYSEEVVLPVDSYTPLLELIQDPKMVGIQILGNISKQREAIANNLIRRQFACYQITGSLYEAGWTALFAQYDWSTHQKDLHIEEIVRDRSNQVGKRRRRQEEFKESVVMGQEDDTGHL</sequence>
<comment type="caution">
    <text evidence="5">The sequence shown here is derived from an EMBL/GenBank/DDBJ whole genome shotgun (WGS) entry which is preliminary data.</text>
</comment>
<evidence type="ECO:0000256" key="2">
    <source>
        <dbReference type="ARBA" id="ARBA00022837"/>
    </source>
</evidence>
<keyword evidence="1" id="KW-0479">Metal-binding</keyword>
<feature type="compositionally biased region" description="Low complexity" evidence="3">
    <location>
        <begin position="406"/>
        <end position="416"/>
    </location>
</feature>
<dbReference type="InParanoid" id="D3BEZ9"/>
<dbReference type="GO" id="GO:0046872">
    <property type="term" value="F:metal ion binding"/>
    <property type="evidence" value="ECO:0007669"/>
    <property type="project" value="UniProtKB-KW"/>
</dbReference>
<dbReference type="InterPro" id="IPR035892">
    <property type="entry name" value="C2_domain_sf"/>
</dbReference>
<keyword evidence="6" id="KW-1185">Reference proteome</keyword>
<dbReference type="SMART" id="SM00239">
    <property type="entry name" value="C2"/>
    <property type="match status" value="1"/>
</dbReference>
<dbReference type="PANTHER" id="PTHR45911">
    <property type="entry name" value="C2 DOMAIN-CONTAINING PROTEIN"/>
    <property type="match status" value="1"/>
</dbReference>
<dbReference type="RefSeq" id="XP_020432600.1">
    <property type="nucleotide sequence ID" value="XM_020578152.1"/>
</dbReference>
<organism evidence="5 6">
    <name type="scientific">Heterostelium pallidum (strain ATCC 26659 / Pp 5 / PN500)</name>
    <name type="common">Cellular slime mold</name>
    <name type="synonym">Polysphondylium pallidum</name>
    <dbReference type="NCBI Taxonomy" id="670386"/>
    <lineage>
        <taxon>Eukaryota</taxon>
        <taxon>Amoebozoa</taxon>
        <taxon>Evosea</taxon>
        <taxon>Eumycetozoa</taxon>
        <taxon>Dictyostelia</taxon>
        <taxon>Acytosteliales</taxon>
        <taxon>Acytosteliaceae</taxon>
        <taxon>Heterostelium</taxon>
    </lineage>
</organism>
<dbReference type="FunCoup" id="D3BEZ9">
    <property type="interactions" value="7"/>
</dbReference>
<dbReference type="Pfam" id="PF00168">
    <property type="entry name" value="C2"/>
    <property type="match status" value="1"/>
</dbReference>
<evidence type="ECO:0000259" key="4">
    <source>
        <dbReference type="PROSITE" id="PS50004"/>
    </source>
</evidence>
<dbReference type="GeneID" id="31362796"/>